<feature type="coiled-coil region" evidence="3">
    <location>
        <begin position="690"/>
        <end position="724"/>
    </location>
</feature>
<feature type="region of interest" description="Disordered" evidence="4">
    <location>
        <begin position="414"/>
        <end position="453"/>
    </location>
</feature>
<evidence type="ECO:0000256" key="2">
    <source>
        <dbReference type="ARBA" id="ARBA00022604"/>
    </source>
</evidence>
<name>A0A3L6QTB4_PANMI</name>
<feature type="domain" description="Agenet-like" evidence="5">
    <location>
        <begin position="168"/>
        <end position="211"/>
    </location>
</feature>
<feature type="compositionally biased region" description="Pro residues" evidence="4">
    <location>
        <begin position="98"/>
        <end position="114"/>
    </location>
</feature>
<comment type="caution">
    <text evidence="6">The sequence shown here is derived from an EMBL/GenBank/DDBJ whole genome shotgun (WGS) entry which is preliminary data.</text>
</comment>
<dbReference type="PANTHER" id="PTHR31917:SF147">
    <property type="entry name" value="AGENET DOMAIN-CONTAINING PROTEIN"/>
    <property type="match status" value="1"/>
</dbReference>
<evidence type="ECO:0000256" key="3">
    <source>
        <dbReference type="SAM" id="Coils"/>
    </source>
</evidence>
<evidence type="ECO:0000313" key="6">
    <source>
        <dbReference type="EMBL" id="RLM87042.1"/>
    </source>
</evidence>
<dbReference type="Proteomes" id="UP000275267">
    <property type="component" value="Unassembled WGS sequence"/>
</dbReference>
<dbReference type="EMBL" id="PQIB02000011">
    <property type="protein sequence ID" value="RLM87042.1"/>
    <property type="molecule type" value="Genomic_DNA"/>
</dbReference>
<dbReference type="InterPro" id="IPR008395">
    <property type="entry name" value="Agenet-like_dom"/>
</dbReference>
<organism evidence="6 7">
    <name type="scientific">Panicum miliaceum</name>
    <name type="common">Proso millet</name>
    <name type="synonym">Broomcorn millet</name>
    <dbReference type="NCBI Taxonomy" id="4540"/>
    <lineage>
        <taxon>Eukaryota</taxon>
        <taxon>Viridiplantae</taxon>
        <taxon>Streptophyta</taxon>
        <taxon>Embryophyta</taxon>
        <taxon>Tracheophyta</taxon>
        <taxon>Spermatophyta</taxon>
        <taxon>Magnoliopsida</taxon>
        <taxon>Liliopsida</taxon>
        <taxon>Poales</taxon>
        <taxon>Poaceae</taxon>
        <taxon>PACMAD clade</taxon>
        <taxon>Panicoideae</taxon>
        <taxon>Panicodae</taxon>
        <taxon>Paniceae</taxon>
        <taxon>Panicinae</taxon>
        <taxon>Panicum</taxon>
        <taxon>Panicum sect. Panicum</taxon>
    </lineage>
</organism>
<evidence type="ECO:0000256" key="4">
    <source>
        <dbReference type="SAM" id="MobiDB-lite"/>
    </source>
</evidence>
<keyword evidence="3" id="KW-0175">Coiled coil</keyword>
<keyword evidence="2" id="KW-0341">Growth regulation</keyword>
<evidence type="ECO:0000259" key="5">
    <source>
        <dbReference type="Pfam" id="PF05641"/>
    </source>
</evidence>
<evidence type="ECO:0000313" key="7">
    <source>
        <dbReference type="Proteomes" id="UP000275267"/>
    </source>
</evidence>
<dbReference type="Pfam" id="PF05266">
    <property type="entry name" value="DUF724"/>
    <property type="match status" value="1"/>
</dbReference>
<dbReference type="AlphaFoldDB" id="A0A3L6QTB4"/>
<gene>
    <name evidence="6" type="ORF">C2845_PM04G07030</name>
</gene>
<dbReference type="STRING" id="4540.A0A3L6QTB4"/>
<feature type="region of interest" description="Disordered" evidence="4">
    <location>
        <begin position="296"/>
        <end position="348"/>
    </location>
</feature>
<dbReference type="InterPro" id="IPR007930">
    <property type="entry name" value="DUF724"/>
</dbReference>
<proteinExistence type="predicted"/>
<protein>
    <recommendedName>
        <fullName evidence="5">Agenet-like domain-containing protein</fullName>
    </recommendedName>
</protein>
<dbReference type="PANTHER" id="PTHR31917">
    <property type="entry name" value="AGENET DOMAIN-CONTAINING PROTEIN-RELATED"/>
    <property type="match status" value="1"/>
</dbReference>
<dbReference type="OrthoDB" id="938602at2759"/>
<feature type="region of interest" description="Disordered" evidence="4">
    <location>
        <begin position="1"/>
        <end position="40"/>
    </location>
</feature>
<feature type="domain" description="Agenet-like" evidence="5">
    <location>
        <begin position="39"/>
        <end position="100"/>
    </location>
</feature>
<feature type="region of interest" description="Disordered" evidence="4">
    <location>
        <begin position="86"/>
        <end position="114"/>
    </location>
</feature>
<sequence>MPAGRSPAPSGRRRSRKKGPPTPSPPPPAQEPNPLPPSTEVEVRIDDEGFYGSWYEATVVGFDRAAGRGSPAKYTVTYSHLEAQYGPDSVAPSHVRPRPPPPPGPGSPPSTPAPPRFLLHDFVEAFDCKGWWSGIVVAPAPADPGSPVTVAFPITREPRRAVRVYKAGEKVELLRERGAYGDSWFPATVAKAVDRLSYVVEYLDDQVGGGKAAVYRHSGYIRPAKYHRPRESKVVLCPGAAVEVYCDGAWSQGVVRRVVREGCEYEVSVDGEEAEQLLTKAVYQLRPLYMWNGKHWTNPGDKGQANLRQQSASGKRPSSPVDATSSDDKHSSVPESPTVKKSRKEPQQQDLILDEGSEHAPLNTPVCERNVDEACDMLSIPEVRKQNIASSLRNQLIQERPLFVKELSVKKGISKNKKGATHPKAQAHQGKIDASDHVSGGTSSGSDTEGVNFKKLARKEGSGLLDKELSATINRDCQVNRNADVCTDTAATQVTKSNPLTEIPILSLDHLVQQDGSKVDERSIVLPLQNAKNSEFTTDHILLRTCSFSGSSMPSHLSSSPISGNQVPFVKSSPLWPLIDAWDVFKKVPQQPHFRPVTKFLPALREGMALGLMATFASSVEGISKSSIADSYASLEEKITTLRHLEENGFDVEFLRCGLVKLIQIKSDHTSYLTEKDQLKAQLLEKAACLSRIDERLDKKEQTIARLEEELGRARWEARKMFKEKEREDGELSRLNAADSSVEEACAGAELQFQSVLAELRRKSLT</sequence>
<feature type="compositionally biased region" description="Low complexity" evidence="4">
    <location>
        <begin position="1"/>
        <end position="10"/>
    </location>
</feature>
<feature type="compositionally biased region" description="Low complexity" evidence="4">
    <location>
        <begin position="437"/>
        <end position="451"/>
    </location>
</feature>
<accession>A0A3L6QTB4</accession>
<dbReference type="Pfam" id="PF05641">
    <property type="entry name" value="Agenet"/>
    <property type="match status" value="2"/>
</dbReference>
<feature type="compositionally biased region" description="Pro residues" evidence="4">
    <location>
        <begin position="20"/>
        <end position="37"/>
    </location>
</feature>
<reference evidence="7" key="1">
    <citation type="journal article" date="2019" name="Nat. Commun.">
        <title>The genome of broomcorn millet.</title>
        <authorList>
            <person name="Zou C."/>
            <person name="Miki D."/>
            <person name="Li D."/>
            <person name="Tang Q."/>
            <person name="Xiao L."/>
            <person name="Rajput S."/>
            <person name="Deng P."/>
            <person name="Jia W."/>
            <person name="Huang R."/>
            <person name="Zhang M."/>
            <person name="Sun Y."/>
            <person name="Hu J."/>
            <person name="Fu X."/>
            <person name="Schnable P.S."/>
            <person name="Li F."/>
            <person name="Zhang H."/>
            <person name="Feng B."/>
            <person name="Zhu X."/>
            <person name="Liu R."/>
            <person name="Schnable J.C."/>
            <person name="Zhu J.-K."/>
            <person name="Zhang H."/>
        </authorList>
    </citation>
    <scope>NUCLEOTIDE SEQUENCE [LARGE SCALE GENOMIC DNA]</scope>
</reference>
<evidence type="ECO:0000256" key="1">
    <source>
        <dbReference type="ARBA" id="ARBA00022448"/>
    </source>
</evidence>
<keyword evidence="1" id="KW-0813">Transport</keyword>
<keyword evidence="7" id="KW-1185">Reference proteome</keyword>